<dbReference type="EMBL" id="JAUJFI010000067">
    <property type="protein sequence ID" value="MDQ2104000.1"/>
    <property type="molecule type" value="Genomic_DNA"/>
</dbReference>
<reference evidence="1 2" key="1">
    <citation type="submission" date="2023-06" db="EMBL/GenBank/DDBJ databases">
        <title>Azospirillum isscasensis sp.nov, a bacterium isolated from rhizosphere soil of rice.</title>
        <authorList>
            <person name="Wang H."/>
        </authorList>
    </citation>
    <scope>NUCLEOTIDE SEQUENCE [LARGE SCALE GENOMIC DNA]</scope>
    <source>
        <strain evidence="1 2">C340-1</strain>
    </source>
</reference>
<proteinExistence type="predicted"/>
<dbReference type="SUPFAM" id="SSF52540">
    <property type="entry name" value="P-loop containing nucleoside triphosphate hydrolases"/>
    <property type="match status" value="1"/>
</dbReference>
<dbReference type="RefSeq" id="WP_306707431.1">
    <property type="nucleotide sequence ID" value="NZ_JAUJFI010000067.1"/>
</dbReference>
<evidence type="ECO:0000313" key="1">
    <source>
        <dbReference type="EMBL" id="MDQ2104000.1"/>
    </source>
</evidence>
<sequence length="167" mass="18409">MDTEPGMKRAPSSYCGLFSRAWKELGYPYERRPVLIGIDGRPGAGKSSLASWLAWQLGAPAIHLDLFLVPDRVPPEWRLDDLSRAVQGRLRGFALEERRGRTLVVEGILLLNVLEAIGLEPDLLVHVVKEGHDTDGAALGPALADYRHRRAPSEKADVTVAWSEPPV</sequence>
<name>A0ABU0WIF5_9PROT</name>
<organism evidence="1 2">
    <name type="scientific">Azospirillum isscasi</name>
    <dbReference type="NCBI Taxonomy" id="3053926"/>
    <lineage>
        <taxon>Bacteria</taxon>
        <taxon>Pseudomonadati</taxon>
        <taxon>Pseudomonadota</taxon>
        <taxon>Alphaproteobacteria</taxon>
        <taxon>Rhodospirillales</taxon>
        <taxon>Azospirillaceae</taxon>
        <taxon>Azospirillum</taxon>
    </lineage>
</organism>
<keyword evidence="2" id="KW-1185">Reference proteome</keyword>
<evidence type="ECO:0000313" key="2">
    <source>
        <dbReference type="Proteomes" id="UP001227317"/>
    </source>
</evidence>
<dbReference type="Gene3D" id="3.40.50.300">
    <property type="entry name" value="P-loop containing nucleotide triphosphate hydrolases"/>
    <property type="match status" value="1"/>
</dbReference>
<gene>
    <name evidence="1" type="ORF">QSG27_14965</name>
</gene>
<comment type="caution">
    <text evidence="1">The sequence shown here is derived from an EMBL/GenBank/DDBJ whole genome shotgun (WGS) entry which is preliminary data.</text>
</comment>
<accession>A0ABU0WIF5</accession>
<dbReference type="Proteomes" id="UP001227317">
    <property type="component" value="Unassembled WGS sequence"/>
</dbReference>
<evidence type="ECO:0008006" key="3">
    <source>
        <dbReference type="Google" id="ProtNLM"/>
    </source>
</evidence>
<dbReference type="InterPro" id="IPR027417">
    <property type="entry name" value="P-loop_NTPase"/>
</dbReference>
<protein>
    <recommendedName>
        <fullName evidence="3">Uridine kinase</fullName>
    </recommendedName>
</protein>